<dbReference type="Pfam" id="PF09728">
    <property type="entry name" value="Taxilin"/>
    <property type="match status" value="1"/>
</dbReference>
<dbReference type="FunCoup" id="A0A5K4FFQ3">
    <property type="interactions" value="888"/>
</dbReference>
<feature type="region of interest" description="Disordered" evidence="3">
    <location>
        <begin position="387"/>
        <end position="433"/>
    </location>
</feature>
<evidence type="ECO:0000313" key="5">
    <source>
        <dbReference type="WBParaSite" id="Smp_344710.1"/>
    </source>
</evidence>
<dbReference type="InParanoid" id="A0A5K4FFQ3"/>
<feature type="compositionally biased region" description="Low complexity" evidence="3">
    <location>
        <begin position="409"/>
        <end position="424"/>
    </location>
</feature>
<feature type="compositionally biased region" description="Basic and acidic residues" evidence="3">
    <location>
        <begin position="387"/>
        <end position="400"/>
    </location>
</feature>
<evidence type="ECO:0000313" key="4">
    <source>
        <dbReference type="Proteomes" id="UP000008854"/>
    </source>
</evidence>
<accession>A0A5K4FFQ3</accession>
<reference evidence="4" key="1">
    <citation type="journal article" date="2012" name="PLoS Negl. Trop. Dis.">
        <title>A systematically improved high quality genome and transcriptome of the human blood fluke Schistosoma mansoni.</title>
        <authorList>
            <person name="Protasio A.V."/>
            <person name="Tsai I.J."/>
            <person name="Babbage A."/>
            <person name="Nichol S."/>
            <person name="Hunt M."/>
            <person name="Aslett M.A."/>
            <person name="De Silva N."/>
            <person name="Velarde G.S."/>
            <person name="Anderson T.J."/>
            <person name="Clark R.C."/>
            <person name="Davidson C."/>
            <person name="Dillon G.P."/>
            <person name="Holroyd N.E."/>
            <person name="LoVerde P.T."/>
            <person name="Lloyd C."/>
            <person name="McQuillan J."/>
            <person name="Oliveira G."/>
            <person name="Otto T.D."/>
            <person name="Parker-Manuel S.J."/>
            <person name="Quail M.A."/>
            <person name="Wilson R.A."/>
            <person name="Zerlotini A."/>
            <person name="Dunne D.W."/>
            <person name="Berriman M."/>
        </authorList>
    </citation>
    <scope>NUCLEOTIDE SEQUENCE [LARGE SCALE GENOMIC DNA]</scope>
    <source>
        <strain evidence="4">Puerto Rican</strain>
    </source>
</reference>
<dbReference type="AlphaFoldDB" id="A0A5K4FFQ3"/>
<reference evidence="5" key="2">
    <citation type="submission" date="2019-11" db="UniProtKB">
        <authorList>
            <consortium name="WormBaseParasite"/>
        </authorList>
    </citation>
    <scope>IDENTIFICATION</scope>
    <source>
        <strain evidence="5">Puerto Rican</strain>
    </source>
</reference>
<dbReference type="PANTHER" id="PTHR16127">
    <property type="entry name" value="TAXILIN"/>
    <property type="match status" value="1"/>
</dbReference>
<proteinExistence type="inferred from homology"/>
<dbReference type="WBParaSite" id="Smp_344710.1">
    <property type="protein sequence ID" value="Smp_344710.1"/>
    <property type="gene ID" value="Smp_344710"/>
</dbReference>
<dbReference type="PANTHER" id="PTHR16127:SF13">
    <property type="entry name" value="GH01188P"/>
    <property type="match status" value="1"/>
</dbReference>
<keyword evidence="2" id="KW-0175">Coiled coil</keyword>
<feature type="region of interest" description="Disordered" evidence="3">
    <location>
        <begin position="1"/>
        <end position="27"/>
    </location>
</feature>
<evidence type="ECO:0000256" key="1">
    <source>
        <dbReference type="ARBA" id="ARBA00009550"/>
    </source>
</evidence>
<dbReference type="InterPro" id="IPR026183">
    <property type="entry name" value="Taxilin_fam"/>
</dbReference>
<dbReference type="Proteomes" id="UP000008854">
    <property type="component" value="Unassembled WGS sequence"/>
</dbReference>
<sequence>MVDKSEVSATQDVETHHDSKQKKKRNKFIDLTLKELPQSASSDVKFEYICQKYYELYQDQKENSSKNKQFEQSIQQVRVERDQLQNERNRLILQKDKLETLCRELQKKNKIIQEESLSRARIEDEKRREVSDHFQTSITSIQNQLCEYQSKNVELRKENQELAEKLGEFIKQHEKREEHVDKLMETRSLELKLSEAKLNKAQCLLDQEKAKSQQKILALEEEVKYLKNRLEIQKTIEDKLKEQIVFYKEKYQSFNKTMSDSRKMFDTAKDEMEKLGKRIQLSESEAVAWQGKWEVSQRSLLELAEQHKKEMSESLNAKKQVEKLSGLCRALKDQLNELRKSQQCQKESQNLEAKQNEQELTSTASSTSCCCHHHPGDDVDDHHHLHEAEKTKEKTVDNSMKDSNLIHQNNNDNTNLNSSTTNQSGSHSINTHKTDGNVELYTATKTTIGKSSSTHNEFNCSSNSLIHCTDSMNELKLDCSIIEDTTSSGNSKNPISE</sequence>
<protein>
    <submittedName>
        <fullName evidence="5">Alpha-taxilin</fullName>
    </submittedName>
</protein>
<feature type="coiled-coil region" evidence="2">
    <location>
        <begin position="67"/>
        <end position="115"/>
    </location>
</feature>
<feature type="coiled-coil region" evidence="2">
    <location>
        <begin position="265"/>
        <end position="352"/>
    </location>
</feature>
<organism evidence="4 5">
    <name type="scientific">Schistosoma mansoni</name>
    <name type="common">Blood fluke</name>
    <dbReference type="NCBI Taxonomy" id="6183"/>
    <lineage>
        <taxon>Eukaryota</taxon>
        <taxon>Metazoa</taxon>
        <taxon>Spiralia</taxon>
        <taxon>Lophotrochozoa</taxon>
        <taxon>Platyhelminthes</taxon>
        <taxon>Trematoda</taxon>
        <taxon>Digenea</taxon>
        <taxon>Strigeidida</taxon>
        <taxon>Schistosomatoidea</taxon>
        <taxon>Schistosomatidae</taxon>
        <taxon>Schistosoma</taxon>
    </lineage>
</organism>
<keyword evidence="4" id="KW-1185">Reference proteome</keyword>
<evidence type="ECO:0000256" key="3">
    <source>
        <dbReference type="SAM" id="MobiDB-lite"/>
    </source>
</evidence>
<name>A0A5K4FFQ3_SCHMA</name>
<feature type="coiled-coil region" evidence="2">
    <location>
        <begin position="152"/>
        <end position="229"/>
    </location>
</feature>
<comment type="similarity">
    <text evidence="1">Belongs to the taxilin family.</text>
</comment>
<evidence type="ECO:0000256" key="2">
    <source>
        <dbReference type="SAM" id="Coils"/>
    </source>
</evidence>
<dbReference type="GO" id="GO:0019905">
    <property type="term" value="F:syntaxin binding"/>
    <property type="evidence" value="ECO:0007669"/>
    <property type="project" value="InterPro"/>
</dbReference>